<dbReference type="Pfam" id="PF08238">
    <property type="entry name" value="Sel1"/>
    <property type="match status" value="7"/>
</dbReference>
<dbReference type="PANTHER" id="PTHR46430:SF1">
    <property type="entry name" value="CHITIN SYNTHASE REGULATOR SKT5-RELATED"/>
    <property type="match status" value="1"/>
</dbReference>
<sequence>MPQPLSPPRKPVAGTVRKPLASAAALSEVAAAAPSPKGAPATSDKTHSRLDSWSKPLDLSLNLSLNDAPQKPETGLGSHTHQQGPQEQEPFAELLSSPASSGLDLQLPFLESSKQESSKEGISSPTAEKGYPKPDRAPPSAPIAKVADKTDLTAAGSRASLGKDDISRNSRESDEATNTSQEPISFKSSATTSASSLSGINEGPECLIDEDSPGSSIIEGNLPRGQSLQHLQNRRQDYPQRVSSVPIDGIRAPSNPELVDSAGNIRRHLTPMSNNMSRSSLPRPQSAYSVVSDVQRGRSPGLMPGNSHMRAPSVQSRKSPDVRQSTYAELLNTPYPQQAPPPITLDNSGLRNAVGNNASLLSVQKTLEMYRQNVKKTNDFAVQYSFAVFLISVAQEQGLDFSDPKGRKQNPQPFRDLDSPVVEATVASPLELVREARQILQRLASAGYPFAQYYLADGFASGLFNKGKEDYNQAFPLFVLAAKHGHAESAYRTALCYEFGWGCRKDPAKAVQFLRSAASKRHPGAMTRLGKACLSGDLGEKRYREGIKWLKLAAESADAQYNAAPYHLGCLYETGYGDDIFQDLNYAAELFTQAAELGHPEANFRMGDAYEHGRLNCPRDPALSVHFYTGAAERGHAAAMMGLCAWYMVGAPPILEKDEEEAYEWARRAADMGYVKAQYAVGYFTEMGIGCRRDILEANVWYVKAADAGDERAKQRLAIIQAAVSGHGTPMEVAAPRSGKLAKGGKDDKDCIVM</sequence>
<dbReference type="Gene3D" id="1.25.40.10">
    <property type="entry name" value="Tetratricopeptide repeat domain"/>
    <property type="match status" value="1"/>
</dbReference>
<feature type="compositionally biased region" description="Polar residues" evidence="2">
    <location>
        <begin position="176"/>
        <end position="187"/>
    </location>
</feature>
<feature type="compositionally biased region" description="Low complexity" evidence="2">
    <location>
        <begin position="188"/>
        <end position="198"/>
    </location>
</feature>
<feature type="compositionally biased region" description="Low complexity" evidence="2">
    <location>
        <begin position="57"/>
        <end position="67"/>
    </location>
</feature>
<reference evidence="3 4" key="1">
    <citation type="submission" date="2016-07" db="EMBL/GenBank/DDBJ databases">
        <title>Multiple horizontal gene transfer events from other fungi enriched the ability of initially mycotrophic Trichoderma (Ascomycota) to feed on dead plant biomass.</title>
        <authorList>
            <consortium name="DOE Joint Genome Institute"/>
            <person name="Aerts A."/>
            <person name="Atanasova L."/>
            <person name="Chenthamara K."/>
            <person name="Zhang J."/>
            <person name="Grujic M."/>
            <person name="Henrissat B."/>
            <person name="Kuo A."/>
            <person name="Salamov A."/>
            <person name="Lipzen A."/>
            <person name="Labutti K."/>
            <person name="Barry K."/>
            <person name="Miao Y."/>
            <person name="Rahimi M.J."/>
            <person name="Shen Q."/>
            <person name="Grigoriev I.V."/>
            <person name="Kubicek C.P."/>
            <person name="Druzhinina I.S."/>
        </authorList>
    </citation>
    <scope>NUCLEOTIDE SEQUENCE [LARGE SCALE GENOMIC DNA]</scope>
    <source>
        <strain evidence="3 4">ATCC 18648</strain>
    </source>
</reference>
<dbReference type="InterPro" id="IPR011990">
    <property type="entry name" value="TPR-like_helical_dom_sf"/>
</dbReference>
<evidence type="ECO:0000313" key="4">
    <source>
        <dbReference type="Proteomes" id="UP000240760"/>
    </source>
</evidence>
<dbReference type="AlphaFoldDB" id="A0A2T4CHE6"/>
<keyword evidence="1" id="KW-0677">Repeat</keyword>
<dbReference type="SMART" id="SM00671">
    <property type="entry name" value="SEL1"/>
    <property type="match status" value="7"/>
</dbReference>
<dbReference type="Proteomes" id="UP000240760">
    <property type="component" value="Unassembled WGS sequence"/>
</dbReference>
<dbReference type="InterPro" id="IPR051726">
    <property type="entry name" value="Chitin_Synth_Reg"/>
</dbReference>
<dbReference type="PANTHER" id="PTHR46430">
    <property type="entry name" value="PROTEIN SKT5-RELATED"/>
    <property type="match status" value="1"/>
</dbReference>
<feature type="region of interest" description="Disordered" evidence="2">
    <location>
        <begin position="297"/>
        <end position="320"/>
    </location>
</feature>
<feature type="region of interest" description="Disordered" evidence="2">
    <location>
        <begin position="27"/>
        <end position="222"/>
    </location>
</feature>
<organism evidence="3 4">
    <name type="scientific">Trichoderma longibrachiatum ATCC 18648</name>
    <dbReference type="NCBI Taxonomy" id="983965"/>
    <lineage>
        <taxon>Eukaryota</taxon>
        <taxon>Fungi</taxon>
        <taxon>Dikarya</taxon>
        <taxon>Ascomycota</taxon>
        <taxon>Pezizomycotina</taxon>
        <taxon>Sordariomycetes</taxon>
        <taxon>Hypocreomycetidae</taxon>
        <taxon>Hypocreales</taxon>
        <taxon>Hypocreaceae</taxon>
        <taxon>Trichoderma</taxon>
    </lineage>
</organism>
<proteinExistence type="predicted"/>
<evidence type="ECO:0000313" key="3">
    <source>
        <dbReference type="EMBL" id="PTB80948.1"/>
    </source>
</evidence>
<dbReference type="InterPro" id="IPR006597">
    <property type="entry name" value="Sel1-like"/>
</dbReference>
<name>A0A2T4CHE6_TRILO</name>
<evidence type="ECO:0000256" key="1">
    <source>
        <dbReference type="ARBA" id="ARBA00022737"/>
    </source>
</evidence>
<accession>A0A2T4CHE6</accession>
<feature type="compositionally biased region" description="Basic and acidic residues" evidence="2">
    <location>
        <begin position="161"/>
        <end position="174"/>
    </location>
</feature>
<feature type="compositionally biased region" description="Low complexity" evidence="2">
    <location>
        <begin position="27"/>
        <end position="41"/>
    </location>
</feature>
<dbReference type="STRING" id="983965.A0A2T4CHE6"/>
<protein>
    <submittedName>
        <fullName evidence="3">HCP-like protein</fullName>
    </submittedName>
</protein>
<dbReference type="SUPFAM" id="SSF81901">
    <property type="entry name" value="HCP-like"/>
    <property type="match status" value="1"/>
</dbReference>
<keyword evidence="4" id="KW-1185">Reference proteome</keyword>
<evidence type="ECO:0000256" key="2">
    <source>
        <dbReference type="SAM" id="MobiDB-lite"/>
    </source>
</evidence>
<dbReference type="OrthoDB" id="272077at2759"/>
<dbReference type="EMBL" id="KZ679126">
    <property type="protein sequence ID" value="PTB80948.1"/>
    <property type="molecule type" value="Genomic_DNA"/>
</dbReference>
<feature type="compositionally biased region" description="Polar residues" evidence="2">
    <location>
        <begin position="77"/>
        <end position="86"/>
    </location>
</feature>
<gene>
    <name evidence="3" type="ORF">M440DRAFT_1323387</name>
</gene>